<feature type="domain" description="DUF202" evidence="6">
    <location>
        <begin position="14"/>
        <end position="81"/>
    </location>
</feature>
<protein>
    <submittedName>
        <fullName evidence="7">DUF202 domain-containing protein</fullName>
    </submittedName>
</protein>
<accession>A0A5D0CTU4</accession>
<feature type="transmembrane region" description="Helical" evidence="5">
    <location>
        <begin position="96"/>
        <end position="119"/>
    </location>
</feature>
<gene>
    <name evidence="7" type="ORF">FRY98_10295</name>
</gene>
<evidence type="ECO:0000256" key="1">
    <source>
        <dbReference type="ARBA" id="ARBA00004127"/>
    </source>
</evidence>
<evidence type="ECO:0000259" key="6">
    <source>
        <dbReference type="Pfam" id="PF02656"/>
    </source>
</evidence>
<dbReference type="InterPro" id="IPR003807">
    <property type="entry name" value="DUF202"/>
</dbReference>
<evidence type="ECO:0000313" key="8">
    <source>
        <dbReference type="Proteomes" id="UP000325218"/>
    </source>
</evidence>
<dbReference type="AlphaFoldDB" id="A0A5D0CTU4"/>
<evidence type="ECO:0000256" key="5">
    <source>
        <dbReference type="SAM" id="Phobius"/>
    </source>
</evidence>
<feature type="transmembrane region" description="Helical" evidence="5">
    <location>
        <begin position="21"/>
        <end position="45"/>
    </location>
</feature>
<evidence type="ECO:0000256" key="3">
    <source>
        <dbReference type="ARBA" id="ARBA00022989"/>
    </source>
</evidence>
<proteinExistence type="predicted"/>
<evidence type="ECO:0000256" key="4">
    <source>
        <dbReference type="ARBA" id="ARBA00023136"/>
    </source>
</evidence>
<dbReference type="Proteomes" id="UP000325218">
    <property type="component" value="Unassembled WGS sequence"/>
</dbReference>
<dbReference type="RefSeq" id="WP_148451659.1">
    <property type="nucleotide sequence ID" value="NZ_VSDO01000002.1"/>
</dbReference>
<organism evidence="7 8">
    <name type="scientific">Paenibacillus faecis</name>
    <dbReference type="NCBI Taxonomy" id="862114"/>
    <lineage>
        <taxon>Bacteria</taxon>
        <taxon>Bacillati</taxon>
        <taxon>Bacillota</taxon>
        <taxon>Bacilli</taxon>
        <taxon>Bacillales</taxon>
        <taxon>Paenibacillaceae</taxon>
        <taxon>Paenibacillus</taxon>
    </lineage>
</organism>
<dbReference type="OrthoDB" id="582337at2"/>
<dbReference type="EMBL" id="VSDO01000002">
    <property type="protein sequence ID" value="TYA13060.1"/>
    <property type="molecule type" value="Genomic_DNA"/>
</dbReference>
<keyword evidence="8" id="KW-1185">Reference proteome</keyword>
<keyword evidence="4 5" id="KW-0472">Membrane</keyword>
<dbReference type="Pfam" id="PF02656">
    <property type="entry name" value="DUF202"/>
    <property type="match status" value="1"/>
</dbReference>
<keyword evidence="2 5" id="KW-0812">Transmembrane</keyword>
<evidence type="ECO:0000313" key="7">
    <source>
        <dbReference type="EMBL" id="TYA13060.1"/>
    </source>
</evidence>
<name>A0A5D0CTU4_9BACL</name>
<keyword evidence="3 5" id="KW-1133">Transmembrane helix</keyword>
<evidence type="ECO:0000256" key="2">
    <source>
        <dbReference type="ARBA" id="ARBA00022692"/>
    </source>
</evidence>
<comment type="subcellular location">
    <subcellularLocation>
        <location evidence="1">Endomembrane system</location>
        <topology evidence="1">Multi-pass membrane protein</topology>
    </subcellularLocation>
</comment>
<comment type="caution">
    <text evidence="7">The sequence shown here is derived from an EMBL/GenBank/DDBJ whole genome shotgun (WGS) entry which is preliminary data.</text>
</comment>
<dbReference type="GO" id="GO:0012505">
    <property type="term" value="C:endomembrane system"/>
    <property type="evidence" value="ECO:0007669"/>
    <property type="project" value="UniProtKB-SubCell"/>
</dbReference>
<sequence>MEEHTNTENRYVQQHLANERTFLAWIRTSVSIIGIGFLAAGLVFNSTYSEIARVFSVIAGMGSLVFGTAVIVAAALEYRIKRTQINRNEFRSSYIIVSLILILMLILFGLLFFLMYFLLFA</sequence>
<feature type="transmembrane region" description="Helical" evidence="5">
    <location>
        <begin position="51"/>
        <end position="76"/>
    </location>
</feature>
<reference evidence="7 8" key="1">
    <citation type="submission" date="2019-08" db="EMBL/GenBank/DDBJ databases">
        <title>Genome sequencing of Paenibacillus faecis DSM 23593(T).</title>
        <authorList>
            <person name="Kook J.-K."/>
            <person name="Park S.-N."/>
            <person name="Lim Y.K."/>
        </authorList>
    </citation>
    <scope>NUCLEOTIDE SEQUENCE [LARGE SCALE GENOMIC DNA]</scope>
    <source>
        <strain evidence="7 8">DSM 23593</strain>
    </source>
</reference>